<protein>
    <recommendedName>
        <fullName evidence="1">Glycosyl transferase family 1 domain-containing protein</fullName>
    </recommendedName>
</protein>
<comment type="caution">
    <text evidence="2">The sequence shown here is derived from an EMBL/GenBank/DDBJ whole genome shotgun (WGS) entry which is preliminary data.</text>
</comment>
<dbReference type="PANTHER" id="PTHR45947:SF15">
    <property type="entry name" value="TEICHURONIC ACID BIOSYNTHESIS GLYCOSYLTRANSFERASE TUAC-RELATED"/>
    <property type="match status" value="1"/>
</dbReference>
<dbReference type="PANTHER" id="PTHR45947">
    <property type="entry name" value="SULFOQUINOVOSYL TRANSFERASE SQD2"/>
    <property type="match status" value="1"/>
</dbReference>
<proteinExistence type="predicted"/>
<dbReference type="EMBL" id="JTEO01000005">
    <property type="protein sequence ID" value="MCQ6963412.1"/>
    <property type="molecule type" value="Genomic_DNA"/>
</dbReference>
<gene>
    <name evidence="2" type="ORF">PV02_09940</name>
</gene>
<dbReference type="GO" id="GO:0016757">
    <property type="term" value="F:glycosyltransferase activity"/>
    <property type="evidence" value="ECO:0007669"/>
    <property type="project" value="InterPro"/>
</dbReference>
<name>A0AAE3KY65_9EURY</name>
<dbReference type="SUPFAM" id="SSF53756">
    <property type="entry name" value="UDP-Glycosyltransferase/glycogen phosphorylase"/>
    <property type="match status" value="1"/>
</dbReference>
<dbReference type="RefSeq" id="WP_256623284.1">
    <property type="nucleotide sequence ID" value="NZ_JTEO01000005.1"/>
</dbReference>
<organism evidence="2 3">
    <name type="scientific">Methanolobus chelungpuianus</name>
    <dbReference type="NCBI Taxonomy" id="502115"/>
    <lineage>
        <taxon>Archaea</taxon>
        <taxon>Methanobacteriati</taxon>
        <taxon>Methanobacteriota</taxon>
        <taxon>Stenosarchaea group</taxon>
        <taxon>Methanomicrobia</taxon>
        <taxon>Methanosarcinales</taxon>
        <taxon>Methanosarcinaceae</taxon>
        <taxon>Methanolobus</taxon>
    </lineage>
</organism>
<evidence type="ECO:0000313" key="2">
    <source>
        <dbReference type="EMBL" id="MCQ6963412.1"/>
    </source>
</evidence>
<feature type="domain" description="Glycosyl transferase family 1" evidence="1">
    <location>
        <begin position="201"/>
        <end position="350"/>
    </location>
</feature>
<evidence type="ECO:0000259" key="1">
    <source>
        <dbReference type="Pfam" id="PF00534"/>
    </source>
</evidence>
<dbReference type="Pfam" id="PF00534">
    <property type="entry name" value="Glycos_transf_1"/>
    <property type="match status" value="1"/>
</dbReference>
<sequence length="385" mass="43600">MNKNKDLIIGLISSPIAIPNKKQLFNLTKILSDISSHIYFITGNAGSDLLQDNKNADTYSITYNKVDNKLAKILGYIFLQIKISFIFLKIAKKANTWIFFHGSGTLLFPVFTAKILGKKIILMLPGSSKALKYSNDPFYPVVKILESINLKLSTNIIVYSSNLISEWGLSAYRKKILIAHEHFLDFDTFTITRKYSDRIDIVGYVGRLSEEKGILNLMQAIPDLILWNKKIRILIVGDGKLKNEIKSYLDEHQLNEYVNLIGWVHYNDLPNYLNLMKLLVLPSYSEGLPNVVLEAMACGTPVLTTPIGATLDIVKHNSTGFIMEENSSKCIAENIINAFNYPNIEQIIKNASNFVENEFSYENSVNVFEKTLNSIHESQKSNIKF</sequence>
<accession>A0AAE3KY65</accession>
<evidence type="ECO:0000313" key="3">
    <source>
        <dbReference type="Proteomes" id="UP001206983"/>
    </source>
</evidence>
<reference evidence="2 3" key="1">
    <citation type="journal article" date="2011" name="Appl. Environ. Microbiol.">
        <title>Methanogenic archaea isolated from Taiwan's Chelungpu fault.</title>
        <authorList>
            <person name="Wu S.Y."/>
            <person name="Lai M.C."/>
        </authorList>
    </citation>
    <scope>NUCLEOTIDE SEQUENCE [LARGE SCALE GENOMIC DNA]</scope>
    <source>
        <strain evidence="2 3">St545Mb</strain>
    </source>
</reference>
<dbReference type="Gene3D" id="3.40.50.2000">
    <property type="entry name" value="Glycogen Phosphorylase B"/>
    <property type="match status" value="2"/>
</dbReference>
<dbReference type="InterPro" id="IPR050194">
    <property type="entry name" value="Glycosyltransferase_grp1"/>
</dbReference>
<keyword evidence="3" id="KW-1185">Reference proteome</keyword>
<dbReference type="Proteomes" id="UP001206983">
    <property type="component" value="Unassembled WGS sequence"/>
</dbReference>
<dbReference type="AlphaFoldDB" id="A0AAE3KY65"/>
<dbReference type="CDD" id="cd03801">
    <property type="entry name" value="GT4_PimA-like"/>
    <property type="match status" value="1"/>
</dbReference>
<dbReference type="InterPro" id="IPR001296">
    <property type="entry name" value="Glyco_trans_1"/>
</dbReference>